<dbReference type="PANTHER" id="PTHR47245">
    <property type="entry name" value="PEPTIDYLPROLYL ISOMERASE"/>
    <property type="match status" value="1"/>
</dbReference>
<dbReference type="SUPFAM" id="SSF109998">
    <property type="entry name" value="Triger factor/SurA peptide-binding domain-like"/>
    <property type="match status" value="1"/>
</dbReference>
<evidence type="ECO:0000256" key="5">
    <source>
        <dbReference type="ARBA" id="ARBA00023235"/>
    </source>
</evidence>
<sequence>MTVILQVGERAITAAEILPLLARYQLLPQLLRELLLDQVITPYTCTSEETAQACQQFYAQNQLGSEAAQQAWLSQRQMTSEEFEARTERGLRIEKFKQATWGIKLESYFLQRKGQMDKVIYSLIRTQDVGIAQELYFRVQEGEQSFADLAREYSQGPEAQTGGLIGPVELSTPHPQLAKVLAMSQPGQLWPPTQLGEWVVIVRLEKFIPAQLDEPMRQRLLNELFNNWLQEQLNQINSANTLGAVATSAS</sequence>
<proteinExistence type="predicted"/>
<dbReference type="SUPFAM" id="SSF54534">
    <property type="entry name" value="FKBP-like"/>
    <property type="match status" value="1"/>
</dbReference>
<dbReference type="RefSeq" id="WP_190436181.1">
    <property type="nucleotide sequence ID" value="NZ_JAMPKM010000005.1"/>
</dbReference>
<reference evidence="8 9" key="1">
    <citation type="submission" date="2022-04" db="EMBL/GenBank/DDBJ databases">
        <title>Positive selection, recombination, and allopatry shape intraspecific diversity of widespread and dominant cyanobacteria.</title>
        <authorList>
            <person name="Wei J."/>
            <person name="Shu W."/>
            <person name="Hu C."/>
        </authorList>
    </citation>
    <scope>NUCLEOTIDE SEQUENCE [LARGE SCALE GENOMIC DNA]</scope>
    <source>
        <strain evidence="8 9">GB2-A4</strain>
    </source>
</reference>
<name>A0ABV0J7F8_9CYAN</name>
<dbReference type="PROSITE" id="PS50198">
    <property type="entry name" value="PPIC_PPIASE_2"/>
    <property type="match status" value="1"/>
</dbReference>
<evidence type="ECO:0000256" key="6">
    <source>
        <dbReference type="PROSITE-ProRule" id="PRU00278"/>
    </source>
</evidence>
<evidence type="ECO:0000256" key="3">
    <source>
        <dbReference type="ARBA" id="ARBA00022729"/>
    </source>
</evidence>
<protein>
    <recommendedName>
        <fullName evidence="2">peptidylprolyl isomerase</fullName>
        <ecNumber evidence="2">5.2.1.8</ecNumber>
    </recommendedName>
</protein>
<dbReference type="EC" id="5.2.1.8" evidence="2"/>
<dbReference type="InterPro" id="IPR000297">
    <property type="entry name" value="PPIase_PpiC"/>
</dbReference>
<organism evidence="8 9">
    <name type="scientific">Trichocoleus desertorum GB2-A4</name>
    <dbReference type="NCBI Taxonomy" id="2933944"/>
    <lineage>
        <taxon>Bacteria</taxon>
        <taxon>Bacillati</taxon>
        <taxon>Cyanobacteriota</taxon>
        <taxon>Cyanophyceae</taxon>
        <taxon>Leptolyngbyales</taxon>
        <taxon>Trichocoleusaceae</taxon>
        <taxon>Trichocoleus</taxon>
    </lineage>
</organism>
<accession>A0ABV0J7F8</accession>
<dbReference type="Proteomes" id="UP001464891">
    <property type="component" value="Unassembled WGS sequence"/>
</dbReference>
<feature type="domain" description="PpiC" evidence="7">
    <location>
        <begin position="114"/>
        <end position="206"/>
    </location>
</feature>
<dbReference type="EMBL" id="JAMPKM010000005">
    <property type="protein sequence ID" value="MEP0817727.1"/>
    <property type="molecule type" value="Genomic_DNA"/>
</dbReference>
<evidence type="ECO:0000313" key="8">
    <source>
        <dbReference type="EMBL" id="MEP0817727.1"/>
    </source>
</evidence>
<gene>
    <name evidence="8" type="ORF">NC998_11520</name>
</gene>
<dbReference type="Gene3D" id="3.10.50.40">
    <property type="match status" value="1"/>
</dbReference>
<dbReference type="InterPro" id="IPR050245">
    <property type="entry name" value="PrsA_foldase"/>
</dbReference>
<dbReference type="GO" id="GO:0016853">
    <property type="term" value="F:isomerase activity"/>
    <property type="evidence" value="ECO:0007669"/>
    <property type="project" value="UniProtKB-KW"/>
</dbReference>
<keyword evidence="9" id="KW-1185">Reference proteome</keyword>
<evidence type="ECO:0000313" key="9">
    <source>
        <dbReference type="Proteomes" id="UP001464891"/>
    </source>
</evidence>
<dbReference type="PANTHER" id="PTHR47245:SF1">
    <property type="entry name" value="FOLDASE PROTEIN PRSA"/>
    <property type="match status" value="1"/>
</dbReference>
<evidence type="ECO:0000259" key="7">
    <source>
        <dbReference type="PROSITE" id="PS50198"/>
    </source>
</evidence>
<comment type="caution">
    <text evidence="8">The sequence shown here is derived from an EMBL/GenBank/DDBJ whole genome shotgun (WGS) entry which is preliminary data.</text>
</comment>
<keyword evidence="4 6" id="KW-0697">Rotamase</keyword>
<evidence type="ECO:0000256" key="1">
    <source>
        <dbReference type="ARBA" id="ARBA00000971"/>
    </source>
</evidence>
<comment type="catalytic activity">
    <reaction evidence="1">
        <text>[protein]-peptidylproline (omega=180) = [protein]-peptidylproline (omega=0)</text>
        <dbReference type="Rhea" id="RHEA:16237"/>
        <dbReference type="Rhea" id="RHEA-COMP:10747"/>
        <dbReference type="Rhea" id="RHEA-COMP:10748"/>
        <dbReference type="ChEBI" id="CHEBI:83833"/>
        <dbReference type="ChEBI" id="CHEBI:83834"/>
        <dbReference type="EC" id="5.2.1.8"/>
    </reaction>
</comment>
<dbReference type="Pfam" id="PF00639">
    <property type="entry name" value="Rotamase"/>
    <property type="match status" value="1"/>
</dbReference>
<keyword evidence="5 6" id="KW-0413">Isomerase</keyword>
<dbReference type="InterPro" id="IPR027304">
    <property type="entry name" value="Trigger_fact/SurA_dom_sf"/>
</dbReference>
<evidence type="ECO:0000256" key="4">
    <source>
        <dbReference type="ARBA" id="ARBA00023110"/>
    </source>
</evidence>
<keyword evidence="3" id="KW-0732">Signal</keyword>
<evidence type="ECO:0000256" key="2">
    <source>
        <dbReference type="ARBA" id="ARBA00013194"/>
    </source>
</evidence>
<dbReference type="InterPro" id="IPR046357">
    <property type="entry name" value="PPIase_dom_sf"/>
</dbReference>